<dbReference type="Proteomes" id="UP001180020">
    <property type="component" value="Unassembled WGS sequence"/>
</dbReference>
<evidence type="ECO:0000313" key="3">
    <source>
        <dbReference type="Proteomes" id="UP001180020"/>
    </source>
</evidence>
<protein>
    <recommendedName>
        <fullName evidence="1">Reverse transcriptase zinc-binding domain-containing protein</fullName>
    </recommendedName>
</protein>
<dbReference type="Pfam" id="PF13966">
    <property type="entry name" value="zf-RVT"/>
    <property type="match status" value="1"/>
</dbReference>
<dbReference type="AlphaFoldDB" id="A0AAV9E903"/>
<dbReference type="InterPro" id="IPR026960">
    <property type="entry name" value="RVT-Znf"/>
</dbReference>
<evidence type="ECO:0000313" key="2">
    <source>
        <dbReference type="EMBL" id="KAK1308482.1"/>
    </source>
</evidence>
<feature type="domain" description="Reverse transcriptase zinc-binding" evidence="1">
    <location>
        <begin position="2"/>
        <end position="58"/>
    </location>
</feature>
<sequence>MPRKIKIFVWLTLQNRLLTKIYRAKWRPAESTDCAMCQAEPESVKHLLLRCPATVRLWGELSRATGASLNYSSLTEFRDAMSNPAPLSAHALPNRFTRLLLPPGLWTIWRGRNGALFRGQRVYFENIWDTTLHLLQDWGRHLAGLSRVYYLEGEL</sequence>
<proteinExistence type="predicted"/>
<reference evidence="2" key="1">
    <citation type="journal article" date="2023" name="Nat. Commun.">
        <title>Diploid and tetraploid genomes of Acorus and the evolution of monocots.</title>
        <authorList>
            <person name="Ma L."/>
            <person name="Liu K.W."/>
            <person name="Li Z."/>
            <person name="Hsiao Y.Y."/>
            <person name="Qi Y."/>
            <person name="Fu T."/>
            <person name="Tang G.D."/>
            <person name="Zhang D."/>
            <person name="Sun W.H."/>
            <person name="Liu D.K."/>
            <person name="Li Y."/>
            <person name="Chen G.Z."/>
            <person name="Liu X.D."/>
            <person name="Liao X.Y."/>
            <person name="Jiang Y.T."/>
            <person name="Yu X."/>
            <person name="Hao Y."/>
            <person name="Huang J."/>
            <person name="Zhao X.W."/>
            <person name="Ke S."/>
            <person name="Chen Y.Y."/>
            <person name="Wu W.L."/>
            <person name="Hsu J.L."/>
            <person name="Lin Y.F."/>
            <person name="Huang M.D."/>
            <person name="Li C.Y."/>
            <person name="Huang L."/>
            <person name="Wang Z.W."/>
            <person name="Zhao X."/>
            <person name="Zhong W.Y."/>
            <person name="Peng D.H."/>
            <person name="Ahmad S."/>
            <person name="Lan S."/>
            <person name="Zhang J.S."/>
            <person name="Tsai W.C."/>
            <person name="Van de Peer Y."/>
            <person name="Liu Z.J."/>
        </authorList>
    </citation>
    <scope>NUCLEOTIDE SEQUENCE</scope>
    <source>
        <strain evidence="2">CP</strain>
    </source>
</reference>
<name>A0AAV9E903_ACOCL</name>
<gene>
    <name evidence="2" type="ORF">QJS10_CPA09g01547</name>
</gene>
<evidence type="ECO:0000259" key="1">
    <source>
        <dbReference type="Pfam" id="PF13966"/>
    </source>
</evidence>
<accession>A0AAV9E903</accession>
<dbReference type="EMBL" id="JAUJYO010000009">
    <property type="protein sequence ID" value="KAK1308482.1"/>
    <property type="molecule type" value="Genomic_DNA"/>
</dbReference>
<reference evidence="2" key="2">
    <citation type="submission" date="2023-06" db="EMBL/GenBank/DDBJ databases">
        <authorList>
            <person name="Ma L."/>
            <person name="Liu K.-W."/>
            <person name="Li Z."/>
            <person name="Hsiao Y.-Y."/>
            <person name="Qi Y."/>
            <person name="Fu T."/>
            <person name="Tang G."/>
            <person name="Zhang D."/>
            <person name="Sun W.-H."/>
            <person name="Liu D.-K."/>
            <person name="Li Y."/>
            <person name="Chen G.-Z."/>
            <person name="Liu X.-D."/>
            <person name="Liao X.-Y."/>
            <person name="Jiang Y.-T."/>
            <person name="Yu X."/>
            <person name="Hao Y."/>
            <person name="Huang J."/>
            <person name="Zhao X.-W."/>
            <person name="Ke S."/>
            <person name="Chen Y.-Y."/>
            <person name="Wu W.-L."/>
            <person name="Hsu J.-L."/>
            <person name="Lin Y.-F."/>
            <person name="Huang M.-D."/>
            <person name="Li C.-Y."/>
            <person name="Huang L."/>
            <person name="Wang Z.-W."/>
            <person name="Zhao X."/>
            <person name="Zhong W.-Y."/>
            <person name="Peng D.-H."/>
            <person name="Ahmad S."/>
            <person name="Lan S."/>
            <person name="Zhang J.-S."/>
            <person name="Tsai W.-C."/>
            <person name="Van De Peer Y."/>
            <person name="Liu Z.-J."/>
        </authorList>
    </citation>
    <scope>NUCLEOTIDE SEQUENCE</scope>
    <source>
        <strain evidence="2">CP</strain>
        <tissue evidence="2">Leaves</tissue>
    </source>
</reference>
<keyword evidence="3" id="KW-1185">Reference proteome</keyword>
<organism evidence="2 3">
    <name type="scientific">Acorus calamus</name>
    <name type="common">Sweet flag</name>
    <dbReference type="NCBI Taxonomy" id="4465"/>
    <lineage>
        <taxon>Eukaryota</taxon>
        <taxon>Viridiplantae</taxon>
        <taxon>Streptophyta</taxon>
        <taxon>Embryophyta</taxon>
        <taxon>Tracheophyta</taxon>
        <taxon>Spermatophyta</taxon>
        <taxon>Magnoliopsida</taxon>
        <taxon>Liliopsida</taxon>
        <taxon>Acoraceae</taxon>
        <taxon>Acorus</taxon>
    </lineage>
</organism>
<comment type="caution">
    <text evidence="2">The sequence shown here is derived from an EMBL/GenBank/DDBJ whole genome shotgun (WGS) entry which is preliminary data.</text>
</comment>